<feature type="transmembrane region" description="Helical" evidence="1">
    <location>
        <begin position="16"/>
        <end position="36"/>
    </location>
</feature>
<gene>
    <name evidence="2" type="ordered locus">ECL_04516</name>
</gene>
<sequence length="51" mass="6030">MHRISHYWFGSDRDHILTLCLLTCSIFASCVFIFAIRKLAVFIIRFFAGEY</sequence>
<dbReference type="HOGENOM" id="CLU_3098405_0_0_6"/>
<keyword evidence="1" id="KW-1133">Transmembrane helix</keyword>
<reference evidence="2 3" key="1">
    <citation type="journal article" date="2010" name="J. Bacteriol.">
        <title>Complete genome sequence of Enterobacter cloacae subsp. cloacae type strain ATCC 13047.</title>
        <authorList>
            <person name="Ren Y."/>
            <person name="Ren Y."/>
            <person name="Zhou Z."/>
            <person name="Guo X."/>
            <person name="Li Y."/>
            <person name="Feng L."/>
            <person name="Wang L."/>
        </authorList>
    </citation>
    <scope>NUCLEOTIDE SEQUENCE [LARGE SCALE GENOMIC DNA]</scope>
    <source>
        <strain evidence="3">ATCC 13047 / DSM 30054 / NBRC 13535 / NCTC 10005 / WDCM 00083 / NCDC 279-56</strain>
    </source>
</reference>
<dbReference type="Proteomes" id="UP000002363">
    <property type="component" value="Chromosome"/>
</dbReference>
<evidence type="ECO:0000313" key="2">
    <source>
        <dbReference type="EMBL" id="ADF64045.1"/>
    </source>
</evidence>
<keyword evidence="1" id="KW-0812">Transmembrane</keyword>
<dbReference type="STRING" id="716541.ECL_04516"/>
<dbReference type="EnsemblBacteria" id="ADF64045">
    <property type="protein sequence ID" value="ADF64045"/>
    <property type="gene ID" value="ECL_04516"/>
</dbReference>
<organism evidence="2 3">
    <name type="scientific">Enterobacter cloacae subsp. cloacae (strain ATCC 13047 / DSM 30054 / NBRC 13535 / NCTC 10005 / WDCM 00083 / NCDC 279-56)</name>
    <dbReference type="NCBI Taxonomy" id="716541"/>
    <lineage>
        <taxon>Bacteria</taxon>
        <taxon>Pseudomonadati</taxon>
        <taxon>Pseudomonadota</taxon>
        <taxon>Gammaproteobacteria</taxon>
        <taxon>Enterobacterales</taxon>
        <taxon>Enterobacteriaceae</taxon>
        <taxon>Enterobacter</taxon>
        <taxon>Enterobacter cloacae complex</taxon>
    </lineage>
</organism>
<dbReference type="PROSITE" id="PS51257">
    <property type="entry name" value="PROKAR_LIPOPROTEIN"/>
    <property type="match status" value="1"/>
</dbReference>
<evidence type="ECO:0000313" key="3">
    <source>
        <dbReference type="Proteomes" id="UP000002363"/>
    </source>
</evidence>
<keyword evidence="1" id="KW-0472">Membrane</keyword>
<proteinExistence type="predicted"/>
<accession>A0A0H3CR25</accession>
<dbReference type="EMBL" id="CP001918">
    <property type="protein sequence ID" value="ADF64045.1"/>
    <property type="molecule type" value="Genomic_DNA"/>
</dbReference>
<keyword evidence="3" id="KW-1185">Reference proteome</keyword>
<protein>
    <submittedName>
        <fullName evidence="2">Uncharacterized protein</fullName>
    </submittedName>
</protein>
<dbReference type="KEGG" id="enc:ECL_04516"/>
<dbReference type="AlphaFoldDB" id="A0A0H3CR25"/>
<name>A0A0H3CR25_ENTCC</name>
<evidence type="ECO:0000256" key="1">
    <source>
        <dbReference type="SAM" id="Phobius"/>
    </source>
</evidence>